<name>A0A2A9CXI5_9MICO</name>
<feature type="transmembrane region" description="Helical" evidence="2">
    <location>
        <begin position="178"/>
        <end position="199"/>
    </location>
</feature>
<feature type="compositionally biased region" description="Basic and acidic residues" evidence="1">
    <location>
        <begin position="207"/>
        <end position="219"/>
    </location>
</feature>
<dbReference type="OrthoDB" id="9790577at2"/>
<dbReference type="InterPro" id="IPR043130">
    <property type="entry name" value="CDP-OH_PTrfase_TM_dom"/>
</dbReference>
<comment type="caution">
    <text evidence="3">The sequence shown here is derived from an EMBL/GenBank/DDBJ whole genome shotgun (WGS) entry which is preliminary data.</text>
</comment>
<keyword evidence="4" id="KW-1185">Reference proteome</keyword>
<dbReference type="GO" id="GO:0016020">
    <property type="term" value="C:membrane"/>
    <property type="evidence" value="ECO:0007669"/>
    <property type="project" value="InterPro"/>
</dbReference>
<dbReference type="Gene3D" id="1.20.120.1760">
    <property type="match status" value="1"/>
</dbReference>
<evidence type="ECO:0000313" key="3">
    <source>
        <dbReference type="EMBL" id="PFG19148.1"/>
    </source>
</evidence>
<evidence type="ECO:0000256" key="1">
    <source>
        <dbReference type="SAM" id="MobiDB-lite"/>
    </source>
</evidence>
<organism evidence="3 4">
    <name type="scientific">Serinibacter salmoneus</name>
    <dbReference type="NCBI Taxonomy" id="556530"/>
    <lineage>
        <taxon>Bacteria</taxon>
        <taxon>Bacillati</taxon>
        <taxon>Actinomycetota</taxon>
        <taxon>Actinomycetes</taxon>
        <taxon>Micrococcales</taxon>
        <taxon>Beutenbergiaceae</taxon>
        <taxon>Serinibacter</taxon>
    </lineage>
</organism>
<dbReference type="RefSeq" id="WP_098468320.1">
    <property type="nucleotide sequence ID" value="NZ_PDJD01000001.1"/>
</dbReference>
<feature type="transmembrane region" description="Helical" evidence="2">
    <location>
        <begin position="152"/>
        <end position="172"/>
    </location>
</feature>
<dbReference type="InterPro" id="IPR000462">
    <property type="entry name" value="CDP-OH_P_trans"/>
</dbReference>
<keyword evidence="2" id="KW-1133">Transmembrane helix</keyword>
<accession>A0A2A9CXI5</accession>
<feature type="region of interest" description="Disordered" evidence="1">
    <location>
        <begin position="207"/>
        <end position="235"/>
    </location>
</feature>
<keyword evidence="2" id="KW-0812">Transmembrane</keyword>
<dbReference type="GO" id="GO:0016780">
    <property type="term" value="F:phosphotransferase activity, for other substituted phosphate groups"/>
    <property type="evidence" value="ECO:0007669"/>
    <property type="project" value="InterPro"/>
</dbReference>
<evidence type="ECO:0000313" key="4">
    <source>
        <dbReference type="Proteomes" id="UP000224915"/>
    </source>
</evidence>
<feature type="transmembrane region" description="Helical" evidence="2">
    <location>
        <begin position="116"/>
        <end position="140"/>
    </location>
</feature>
<proteinExistence type="predicted"/>
<sequence length="235" mass="24724">MFDARLRRRFGGGLEALARAVDRPWITPDGLTLTGLVVGLGSAGLAAAQWWWWSLAAWLLSRVLDGVDGPLARRRGRTGSAAGGFLDITSDFVVYGATVIGVAVGVTPASASPGDWLPFAAVLLAYYVNGAAFLAFSSLAERTGKRIEDGRSLSFLGGLTEGAETIVVHAAWLILPQYAADIALVWAALVSLSAVHRIVTGYRVLREPGQPERPGKPEDPGAPGSRRGPEGVPPV</sequence>
<dbReference type="AlphaFoldDB" id="A0A2A9CXI5"/>
<dbReference type="GO" id="GO:0008654">
    <property type="term" value="P:phospholipid biosynthetic process"/>
    <property type="evidence" value="ECO:0007669"/>
    <property type="project" value="InterPro"/>
</dbReference>
<gene>
    <name evidence="3" type="ORF">ATL40_0705</name>
</gene>
<dbReference type="Proteomes" id="UP000224915">
    <property type="component" value="Unassembled WGS sequence"/>
</dbReference>
<evidence type="ECO:0000256" key="2">
    <source>
        <dbReference type="SAM" id="Phobius"/>
    </source>
</evidence>
<protein>
    <submittedName>
        <fullName evidence="3">Phosphatidylglycerophosphate synthase</fullName>
    </submittedName>
</protein>
<reference evidence="3 4" key="1">
    <citation type="submission" date="2017-10" db="EMBL/GenBank/DDBJ databases">
        <title>Sequencing the genomes of 1000 actinobacteria strains.</title>
        <authorList>
            <person name="Klenk H.-P."/>
        </authorList>
    </citation>
    <scope>NUCLEOTIDE SEQUENCE [LARGE SCALE GENOMIC DNA]</scope>
    <source>
        <strain evidence="3 4">DSM 21801</strain>
    </source>
</reference>
<dbReference type="EMBL" id="PDJD01000001">
    <property type="protein sequence ID" value="PFG19148.1"/>
    <property type="molecule type" value="Genomic_DNA"/>
</dbReference>
<dbReference type="Pfam" id="PF01066">
    <property type="entry name" value="CDP-OH_P_transf"/>
    <property type="match status" value="1"/>
</dbReference>
<keyword evidence="2" id="KW-0472">Membrane</keyword>